<sequence length="227" mass="24206">MKRPEFLVDFSEAVAATPREGLPDSPSFQRNHRPILDVLNPWLAGRAGDVVEIGSGTGQHLVAFAEALPGLTWWPSDPSAEHVAIIARRRSAGAPVNVMPPVLLDAAGDDWQFGTGGRPPAAGLAAMLCINVLHIAPWPVTGGLMRGASRHLAPDGCLFVYGPFKRDGVHTSPGNAAFDESLRARNPDWGVRDVAEVEAEANRAGLQLAETRSMPANNLTLVFQARA</sequence>
<keyword evidence="2" id="KW-1185">Reference proteome</keyword>
<evidence type="ECO:0000313" key="2">
    <source>
        <dbReference type="Proteomes" id="UP000199071"/>
    </source>
</evidence>
<dbReference type="InterPro" id="IPR010342">
    <property type="entry name" value="DUF938"/>
</dbReference>
<dbReference type="STRING" id="665467.SAMN02982931_00027"/>
<dbReference type="Gene3D" id="3.40.50.150">
    <property type="entry name" value="Vaccinia Virus protein VP39"/>
    <property type="match status" value="1"/>
</dbReference>
<dbReference type="SUPFAM" id="SSF53335">
    <property type="entry name" value="S-adenosyl-L-methionine-dependent methyltransferases"/>
    <property type="match status" value="1"/>
</dbReference>
<dbReference type="Proteomes" id="UP000199071">
    <property type="component" value="Unassembled WGS sequence"/>
</dbReference>
<evidence type="ECO:0008006" key="3">
    <source>
        <dbReference type="Google" id="ProtNLM"/>
    </source>
</evidence>
<dbReference type="OrthoDB" id="5525831at2"/>
<dbReference type="RefSeq" id="WP_090874202.1">
    <property type="nucleotide sequence ID" value="NZ_FMXQ01000001.1"/>
</dbReference>
<dbReference type="Pfam" id="PF06080">
    <property type="entry name" value="DUF938"/>
    <property type="match status" value="1"/>
</dbReference>
<gene>
    <name evidence="1" type="ORF">SAMN02982931_00027</name>
</gene>
<dbReference type="AlphaFoldDB" id="A0A1G6A2B1"/>
<accession>A0A1G6A2B1</accession>
<organism evidence="1 2">
    <name type="scientific">Bauldia litoralis</name>
    <dbReference type="NCBI Taxonomy" id="665467"/>
    <lineage>
        <taxon>Bacteria</taxon>
        <taxon>Pseudomonadati</taxon>
        <taxon>Pseudomonadota</taxon>
        <taxon>Alphaproteobacteria</taxon>
        <taxon>Hyphomicrobiales</taxon>
        <taxon>Kaistiaceae</taxon>
        <taxon>Bauldia</taxon>
    </lineage>
</organism>
<reference evidence="1 2" key="1">
    <citation type="submission" date="2016-10" db="EMBL/GenBank/DDBJ databases">
        <authorList>
            <person name="de Groot N.N."/>
        </authorList>
    </citation>
    <scope>NUCLEOTIDE SEQUENCE [LARGE SCALE GENOMIC DNA]</scope>
    <source>
        <strain evidence="1 2">ATCC 35022</strain>
    </source>
</reference>
<dbReference type="InterPro" id="IPR029063">
    <property type="entry name" value="SAM-dependent_MTases_sf"/>
</dbReference>
<evidence type="ECO:0000313" key="1">
    <source>
        <dbReference type="EMBL" id="SDB02113.1"/>
    </source>
</evidence>
<protein>
    <recommendedName>
        <fullName evidence="3">SAM-dependent methyltransferase</fullName>
    </recommendedName>
</protein>
<dbReference type="EMBL" id="FMXQ01000001">
    <property type="protein sequence ID" value="SDB02113.1"/>
    <property type="molecule type" value="Genomic_DNA"/>
</dbReference>
<dbReference type="PANTHER" id="PTHR20974">
    <property type="entry name" value="UPF0585 PROTEIN CG18661"/>
    <property type="match status" value="1"/>
</dbReference>
<dbReference type="PANTHER" id="PTHR20974:SF0">
    <property type="entry name" value="UPF0585 PROTEIN CG18661"/>
    <property type="match status" value="1"/>
</dbReference>
<proteinExistence type="predicted"/>
<name>A0A1G6A2B1_9HYPH</name>